<proteinExistence type="predicted"/>
<reference evidence="2 3" key="1">
    <citation type="submission" date="2021-01" db="EMBL/GenBank/DDBJ databases">
        <title>Isolation and description of Catonella massiliensis sp. nov., a novel Catonella species, isolated from a stable periodontitis subject.</title>
        <authorList>
            <person name="Antezack A."/>
            <person name="Boxberger M."/>
            <person name="La Scola B."/>
            <person name="Monnet-Corti V."/>
        </authorList>
    </citation>
    <scope>NUCLEOTIDE SEQUENCE [LARGE SCALE GENOMIC DNA]</scope>
    <source>
        <strain evidence="2 3">Marseille-Q4567</strain>
    </source>
</reference>
<accession>A0ABS1J2K1</accession>
<dbReference type="Proteomes" id="UP000604730">
    <property type="component" value="Unassembled WGS sequence"/>
</dbReference>
<evidence type="ECO:0000256" key="1">
    <source>
        <dbReference type="SAM" id="SignalP"/>
    </source>
</evidence>
<keyword evidence="3" id="KW-1185">Reference proteome</keyword>
<dbReference type="RefSeq" id="WP_208429808.1">
    <property type="nucleotide sequence ID" value="NZ_JAEPRJ010000001.1"/>
</dbReference>
<organism evidence="2 3">
    <name type="scientific">Catonella massiliensis</name>
    <dbReference type="NCBI Taxonomy" id="2799636"/>
    <lineage>
        <taxon>Bacteria</taxon>
        <taxon>Bacillati</taxon>
        <taxon>Bacillota</taxon>
        <taxon>Clostridia</taxon>
        <taxon>Lachnospirales</taxon>
        <taxon>Lachnospiraceae</taxon>
        <taxon>Catonella</taxon>
    </lineage>
</organism>
<evidence type="ECO:0000313" key="3">
    <source>
        <dbReference type="Proteomes" id="UP000604730"/>
    </source>
</evidence>
<dbReference type="PROSITE" id="PS51257">
    <property type="entry name" value="PROKAR_LIPOPROTEIN"/>
    <property type="match status" value="1"/>
</dbReference>
<feature type="chain" id="PRO_5046267429" description="4Fe-4S ferredoxin-type domain-containing protein" evidence="1">
    <location>
        <begin position="23"/>
        <end position="261"/>
    </location>
</feature>
<feature type="signal peptide" evidence="1">
    <location>
        <begin position="1"/>
        <end position="22"/>
    </location>
</feature>
<comment type="caution">
    <text evidence="2">The sequence shown here is derived from an EMBL/GenBank/DDBJ whole genome shotgun (WGS) entry which is preliminary data.</text>
</comment>
<dbReference type="InterPro" id="IPR047750">
    <property type="entry name" value="YdjY-like"/>
</dbReference>
<evidence type="ECO:0008006" key="4">
    <source>
        <dbReference type="Google" id="ProtNLM"/>
    </source>
</evidence>
<keyword evidence="1" id="KW-0732">Signal</keyword>
<dbReference type="NCBIfam" id="NF040466">
    <property type="entry name" value="ydjY_domain"/>
    <property type="match status" value="1"/>
</dbReference>
<sequence length="261" mass="27095">MKTKRTLIAALLCATMALTVGCGGQSSANKTSSTTASAKASSTAASTTSTAASSKASSTASAAKSTASNAAADEVDGVSLANPIKIDKEAKTVTVLCSVNGQYFTQPTRHASVFKDGSNGTKSIFTAYGTALDFYDALIAIGAKEGGNMTVDNKETTHVEGDPIKCEVTWNGAGKYYDYNEVIIDSNKKPIEMRFGGNRKTAEAKNTGCLSCLDSCPVGIVSNTTYTYGAVETRGEVGFTGNADILPEDGTYVAVKYTLEK</sequence>
<name>A0ABS1J2K1_9FIRM</name>
<dbReference type="EMBL" id="JAEPRJ010000001">
    <property type="protein sequence ID" value="MBK5898384.1"/>
    <property type="molecule type" value="Genomic_DNA"/>
</dbReference>
<gene>
    <name evidence="2" type="ORF">JJN12_11430</name>
</gene>
<evidence type="ECO:0000313" key="2">
    <source>
        <dbReference type="EMBL" id="MBK5898384.1"/>
    </source>
</evidence>
<protein>
    <recommendedName>
        <fullName evidence="4">4Fe-4S ferredoxin-type domain-containing protein</fullName>
    </recommendedName>
</protein>